<feature type="transmembrane region" description="Helical" evidence="1">
    <location>
        <begin position="27"/>
        <end position="46"/>
    </location>
</feature>
<accession>A0A2V4AE72</accession>
<dbReference type="Proteomes" id="UP000248079">
    <property type="component" value="Unassembled WGS sequence"/>
</dbReference>
<evidence type="ECO:0000256" key="1">
    <source>
        <dbReference type="SAM" id="Phobius"/>
    </source>
</evidence>
<keyword evidence="1" id="KW-1133">Transmembrane helix</keyword>
<proteinExistence type="predicted"/>
<evidence type="ECO:0000313" key="2">
    <source>
        <dbReference type="EMBL" id="PXY02374.1"/>
    </source>
</evidence>
<keyword evidence="1" id="KW-0812">Transmembrane</keyword>
<evidence type="ECO:0000313" key="3">
    <source>
        <dbReference type="Proteomes" id="UP000248079"/>
    </source>
</evidence>
<reference evidence="2 3" key="1">
    <citation type="submission" date="2018-05" db="EMBL/GenBank/DDBJ databases">
        <title>Marinifilum breve JC075T sp. nov., a marine bacterium isolated from Yongle Blue Hole in the South China Sea.</title>
        <authorList>
            <person name="Fu T."/>
        </authorList>
    </citation>
    <scope>NUCLEOTIDE SEQUENCE [LARGE SCALE GENOMIC DNA]</scope>
    <source>
        <strain evidence="2 3">JC075</strain>
    </source>
</reference>
<dbReference type="AlphaFoldDB" id="A0A2V4AE72"/>
<name>A0A2V4AE72_9BACT</name>
<dbReference type="EMBL" id="QFLI01000002">
    <property type="protein sequence ID" value="PXY02374.1"/>
    <property type="molecule type" value="Genomic_DNA"/>
</dbReference>
<comment type="caution">
    <text evidence="2">The sequence shown here is derived from an EMBL/GenBank/DDBJ whole genome shotgun (WGS) entry which is preliminary data.</text>
</comment>
<sequence>MFNNYADFDFILRICHAAGFIRQRGEFPIIVELVILIKVFGFKFIFTTSRIYTSYFIIPNKPLLYSIFKVRFLNLINYEMYFVHCKIICELWQMLPVIWNLFGWENPMFPLFFND</sequence>
<protein>
    <submittedName>
        <fullName evidence="2">Uncharacterized protein</fullName>
    </submittedName>
</protein>
<keyword evidence="1" id="KW-0472">Membrane</keyword>
<organism evidence="2 3">
    <name type="scientific">Marinifilum breve</name>
    <dbReference type="NCBI Taxonomy" id="2184082"/>
    <lineage>
        <taxon>Bacteria</taxon>
        <taxon>Pseudomonadati</taxon>
        <taxon>Bacteroidota</taxon>
        <taxon>Bacteroidia</taxon>
        <taxon>Marinilabiliales</taxon>
        <taxon>Marinifilaceae</taxon>
    </lineage>
</organism>
<keyword evidence="3" id="KW-1185">Reference proteome</keyword>
<gene>
    <name evidence="2" type="ORF">DF185_06925</name>
</gene>